<gene>
    <name evidence="1" type="ORF">H0H81_005185</name>
</gene>
<reference evidence="1" key="2">
    <citation type="submission" date="2021-10" db="EMBL/GenBank/DDBJ databases">
        <title>Phylogenomics reveals ancestral predisposition of the termite-cultivated fungus Termitomyces towards a domesticated lifestyle.</title>
        <authorList>
            <person name="Auxier B."/>
            <person name="Grum-Grzhimaylo A."/>
            <person name="Cardenas M.E."/>
            <person name="Lodge J.D."/>
            <person name="Laessoe T."/>
            <person name="Pedersen O."/>
            <person name="Smith M.E."/>
            <person name="Kuyper T.W."/>
            <person name="Franco-Molano E.A."/>
            <person name="Baroni T.J."/>
            <person name="Aanen D.K."/>
        </authorList>
    </citation>
    <scope>NUCLEOTIDE SEQUENCE</scope>
    <source>
        <strain evidence="1">D49</strain>
    </source>
</reference>
<evidence type="ECO:0000313" key="1">
    <source>
        <dbReference type="EMBL" id="KAG5652389.1"/>
    </source>
</evidence>
<organism evidence="1 2">
    <name type="scientific">Sphagnurus paluster</name>
    <dbReference type="NCBI Taxonomy" id="117069"/>
    <lineage>
        <taxon>Eukaryota</taxon>
        <taxon>Fungi</taxon>
        <taxon>Dikarya</taxon>
        <taxon>Basidiomycota</taxon>
        <taxon>Agaricomycotina</taxon>
        <taxon>Agaricomycetes</taxon>
        <taxon>Agaricomycetidae</taxon>
        <taxon>Agaricales</taxon>
        <taxon>Tricholomatineae</taxon>
        <taxon>Lyophyllaceae</taxon>
        <taxon>Sphagnurus</taxon>
    </lineage>
</organism>
<dbReference type="Proteomes" id="UP000717328">
    <property type="component" value="Unassembled WGS sequence"/>
</dbReference>
<dbReference type="EMBL" id="JABCKI010000131">
    <property type="protein sequence ID" value="KAG5652389.1"/>
    <property type="molecule type" value="Genomic_DNA"/>
</dbReference>
<protein>
    <submittedName>
        <fullName evidence="1">Uncharacterized protein</fullName>
    </submittedName>
</protein>
<keyword evidence="2" id="KW-1185">Reference proteome</keyword>
<dbReference type="AlphaFoldDB" id="A0A9P7GKP8"/>
<evidence type="ECO:0000313" key="2">
    <source>
        <dbReference type="Proteomes" id="UP000717328"/>
    </source>
</evidence>
<accession>A0A9P7GKP8</accession>
<name>A0A9P7GKP8_9AGAR</name>
<sequence length="92" mass="10615">MVSFFQGKLTLEPYAVDELWTVMSKFTGKITKIDWKDDGKIHVEIFKGQAKAVYWYKGDIDGNMATFQMREQGKDYPAWNIAAKKFEGKGLQ</sequence>
<comment type="caution">
    <text evidence="1">The sequence shown here is derived from an EMBL/GenBank/DDBJ whole genome shotgun (WGS) entry which is preliminary data.</text>
</comment>
<reference evidence="1" key="1">
    <citation type="submission" date="2021-02" db="EMBL/GenBank/DDBJ databases">
        <authorList>
            <person name="Nieuwenhuis M."/>
            <person name="Van De Peppel L.J.J."/>
        </authorList>
    </citation>
    <scope>NUCLEOTIDE SEQUENCE</scope>
    <source>
        <strain evidence="1">D49</strain>
    </source>
</reference>
<proteinExistence type="predicted"/>